<feature type="region of interest" description="Disordered" evidence="2">
    <location>
        <begin position="285"/>
        <end position="336"/>
    </location>
</feature>
<dbReference type="GO" id="GO:0016020">
    <property type="term" value="C:membrane"/>
    <property type="evidence" value="ECO:0007669"/>
    <property type="project" value="TreeGrafter"/>
</dbReference>
<dbReference type="GO" id="GO:0046716">
    <property type="term" value="P:muscle cell cellular homeostasis"/>
    <property type="evidence" value="ECO:0007669"/>
    <property type="project" value="TreeGrafter"/>
</dbReference>
<dbReference type="InterPro" id="IPR036533">
    <property type="entry name" value="BAG_dom_sf"/>
</dbReference>
<dbReference type="GO" id="GO:0005829">
    <property type="term" value="C:cytosol"/>
    <property type="evidence" value="ECO:0007669"/>
    <property type="project" value="TreeGrafter"/>
</dbReference>
<feature type="domain" description="BAG" evidence="3">
    <location>
        <begin position="172"/>
        <end position="249"/>
    </location>
</feature>
<dbReference type="InterPro" id="IPR003103">
    <property type="entry name" value="BAG_domain"/>
</dbReference>
<evidence type="ECO:0000313" key="5">
    <source>
        <dbReference type="Proteomes" id="UP000694392"/>
    </source>
</evidence>
<dbReference type="PROSITE" id="PS51035">
    <property type="entry name" value="BAG"/>
    <property type="match status" value="1"/>
</dbReference>
<dbReference type="Proteomes" id="UP000694392">
    <property type="component" value="Unplaced"/>
</dbReference>
<sequence length="336" mass="37226">MHYPAQQSVYHAHQPVYHRIQADDWEPEARPTQAQSPYRMLQKGSSSRDSSPARDAAQMQAPAPIGIQTDLDRPQASQQPIPPQRPPSESRVSPVGTEMPSSYIPIQVVHPVVDSKPPSQKVATPPPPPMVEKVDKKIPCPAKVTSPEEKSAPEEPVPQKTLEVETPQKHPGVLKVEAILGTVPALEQAVDSFQGMKNDNKYMMIEEYLTKELLALDSVDPEGCPDVRQARRDGVRKVQNILERLEQKAYDVPEPEQLDGLQPTFLENSKLPQEVMEVDLVVEKHAKDTTNEDAKSETKMETNQPETKEVFASTTNTSENPTEPSSPTAICSSQTL</sequence>
<dbReference type="AlphaFoldDB" id="A0A8D0GAH6"/>
<feature type="compositionally biased region" description="Basic and acidic residues" evidence="2">
    <location>
        <begin position="285"/>
        <end position="300"/>
    </location>
</feature>
<feature type="region of interest" description="Disordered" evidence="2">
    <location>
        <begin position="21"/>
        <end position="99"/>
    </location>
</feature>
<dbReference type="GO" id="GO:0051087">
    <property type="term" value="F:protein-folding chaperone binding"/>
    <property type="evidence" value="ECO:0007669"/>
    <property type="project" value="InterPro"/>
</dbReference>
<dbReference type="GO" id="GO:0010664">
    <property type="term" value="P:negative regulation of striated muscle cell apoptotic process"/>
    <property type="evidence" value="ECO:0007669"/>
    <property type="project" value="TreeGrafter"/>
</dbReference>
<dbReference type="SUPFAM" id="SSF63491">
    <property type="entry name" value="BAG domain"/>
    <property type="match status" value="1"/>
</dbReference>
<reference evidence="4" key="1">
    <citation type="submission" date="2025-08" db="UniProtKB">
        <authorList>
            <consortium name="Ensembl"/>
        </authorList>
    </citation>
    <scope>IDENTIFICATION</scope>
</reference>
<feature type="compositionally biased region" description="Polar residues" evidence="2">
    <location>
        <begin position="312"/>
        <end position="336"/>
    </location>
</feature>
<proteinExistence type="predicted"/>
<dbReference type="Pfam" id="PF02179">
    <property type="entry name" value="BAG"/>
    <property type="match status" value="1"/>
</dbReference>
<dbReference type="PANTHER" id="PTHR12329">
    <property type="entry name" value="BCL2-ASSOCIATED ATHANOGENE"/>
    <property type="match status" value="1"/>
</dbReference>
<keyword evidence="5" id="KW-1185">Reference proteome</keyword>
<dbReference type="OMA" id="TENEKCM"/>
<dbReference type="GO" id="GO:0000774">
    <property type="term" value="F:adenyl-nucleotide exchange factor activity"/>
    <property type="evidence" value="ECO:0007669"/>
    <property type="project" value="TreeGrafter"/>
</dbReference>
<feature type="region of interest" description="Disordered" evidence="2">
    <location>
        <begin position="112"/>
        <end position="166"/>
    </location>
</feature>
<feature type="compositionally biased region" description="Low complexity" evidence="2">
    <location>
        <begin position="45"/>
        <end position="57"/>
    </location>
</feature>
<dbReference type="GO" id="GO:0050821">
    <property type="term" value="P:protein stabilization"/>
    <property type="evidence" value="ECO:0007669"/>
    <property type="project" value="TreeGrafter"/>
</dbReference>
<dbReference type="InterPro" id="IPR039773">
    <property type="entry name" value="BAG_chaperone_regulator"/>
</dbReference>
<name>A0A8D0GAH6_SPHPU</name>
<evidence type="ECO:0000259" key="3">
    <source>
        <dbReference type="PROSITE" id="PS51035"/>
    </source>
</evidence>
<protein>
    <recommendedName>
        <fullName evidence="3">BAG domain-containing protein</fullName>
    </recommendedName>
</protein>
<evidence type="ECO:0000256" key="2">
    <source>
        <dbReference type="SAM" id="MobiDB-lite"/>
    </source>
</evidence>
<dbReference type="GeneTree" id="ENSGT00940000159204"/>
<organism evidence="4 5">
    <name type="scientific">Sphenodon punctatus</name>
    <name type="common">Tuatara</name>
    <name type="synonym">Hatteria punctata</name>
    <dbReference type="NCBI Taxonomy" id="8508"/>
    <lineage>
        <taxon>Eukaryota</taxon>
        <taxon>Metazoa</taxon>
        <taxon>Chordata</taxon>
        <taxon>Craniata</taxon>
        <taxon>Vertebrata</taxon>
        <taxon>Euteleostomi</taxon>
        <taxon>Lepidosauria</taxon>
        <taxon>Sphenodontia</taxon>
        <taxon>Sphenodontidae</taxon>
        <taxon>Sphenodon</taxon>
    </lineage>
</organism>
<dbReference type="Gene3D" id="1.20.58.120">
    <property type="entry name" value="BAG domain"/>
    <property type="match status" value="1"/>
</dbReference>
<dbReference type="SMART" id="SM00264">
    <property type="entry name" value="BAG"/>
    <property type="match status" value="1"/>
</dbReference>
<accession>A0A8D0GAH6</accession>
<reference evidence="4" key="2">
    <citation type="submission" date="2025-09" db="UniProtKB">
        <authorList>
            <consortium name="Ensembl"/>
        </authorList>
    </citation>
    <scope>IDENTIFICATION</scope>
</reference>
<dbReference type="Ensembl" id="ENSSPUT00000003325.1">
    <property type="protein sequence ID" value="ENSSPUP00000003131.1"/>
    <property type="gene ID" value="ENSSPUG00000002428.1"/>
</dbReference>
<dbReference type="GO" id="GO:0005634">
    <property type="term" value="C:nucleus"/>
    <property type="evidence" value="ECO:0007669"/>
    <property type="project" value="TreeGrafter"/>
</dbReference>
<evidence type="ECO:0000313" key="4">
    <source>
        <dbReference type="Ensembl" id="ENSSPUP00000003131.1"/>
    </source>
</evidence>
<dbReference type="PANTHER" id="PTHR12329:SF12">
    <property type="entry name" value="BAG FAMILY MOLECULAR CHAPERONE REGULATOR 3"/>
    <property type="match status" value="1"/>
</dbReference>
<evidence type="ECO:0000256" key="1">
    <source>
        <dbReference type="ARBA" id="ARBA00023186"/>
    </source>
</evidence>
<keyword evidence="1" id="KW-0143">Chaperone</keyword>